<dbReference type="EMBL" id="BMPG01000002">
    <property type="protein sequence ID" value="GGL60162.1"/>
    <property type="molecule type" value="Genomic_DNA"/>
</dbReference>
<organism evidence="3 4">
    <name type="scientific">Halocalculus aciditolerans</name>
    <dbReference type="NCBI Taxonomy" id="1383812"/>
    <lineage>
        <taxon>Archaea</taxon>
        <taxon>Methanobacteriati</taxon>
        <taxon>Methanobacteriota</taxon>
        <taxon>Stenosarchaea group</taxon>
        <taxon>Halobacteria</taxon>
        <taxon>Halobacteriales</taxon>
        <taxon>Halobacteriaceae</taxon>
        <taxon>Halocalculus</taxon>
    </lineage>
</organism>
<dbReference type="InterPro" id="IPR028098">
    <property type="entry name" value="Glyco_trans_4-like_N"/>
</dbReference>
<sequence length="346" mass="38101">MTTAAAQQRKALATTDVDVVTTPWKAGNPVQSLGTAFAGMGYFEEFDVVHCNLVGPGSVAVARHAKRQDIPLVLHAHFTAEDFAESYRGSSTVAPALKPYLRWFYSQADLVLCPSEYTKGVLESYPVTAPIEPVTNGVDIESLQGHEALREETRERFDLDGTVVFAVGEVIERKGLTTFCETAKRTEYDFAWFGPYETGPQASAVTKRWTQNPPENVRFTGFVDDKRAAFGAGDVYMFPAKVENQGIAVLEAMATGKAIVVRDIPVFEEFLTDEHDCLKCDSTAEFVDALERLDADPDLRDRLGENARESVEEHTLDRVGDRLADLYQTLLDDSGTASGNREGESL</sequence>
<proteinExistence type="predicted"/>
<dbReference type="InterPro" id="IPR001296">
    <property type="entry name" value="Glyco_trans_1"/>
</dbReference>
<dbReference type="Proteomes" id="UP000607197">
    <property type="component" value="Unassembled WGS sequence"/>
</dbReference>
<dbReference type="Pfam" id="PF00534">
    <property type="entry name" value="Glycos_transf_1"/>
    <property type="match status" value="1"/>
</dbReference>
<gene>
    <name evidence="3" type="ORF">GCM10009039_18030</name>
</gene>
<dbReference type="InterPro" id="IPR050194">
    <property type="entry name" value="Glycosyltransferase_grp1"/>
</dbReference>
<name>A0A830FM82_9EURY</name>
<dbReference type="Pfam" id="PF13439">
    <property type="entry name" value="Glyco_transf_4"/>
    <property type="match status" value="1"/>
</dbReference>
<dbReference type="Gene3D" id="3.40.50.2000">
    <property type="entry name" value="Glycogen Phosphorylase B"/>
    <property type="match status" value="2"/>
</dbReference>
<keyword evidence="4" id="KW-1185">Reference proteome</keyword>
<dbReference type="AlphaFoldDB" id="A0A830FM82"/>
<feature type="domain" description="Glycosyltransferase subfamily 4-like N-terminal" evidence="2">
    <location>
        <begin position="44"/>
        <end position="141"/>
    </location>
</feature>
<evidence type="ECO:0000313" key="3">
    <source>
        <dbReference type="EMBL" id="GGL60162.1"/>
    </source>
</evidence>
<accession>A0A830FM82</accession>
<keyword evidence="3" id="KW-0808">Transferase</keyword>
<evidence type="ECO:0000259" key="1">
    <source>
        <dbReference type="Pfam" id="PF00534"/>
    </source>
</evidence>
<dbReference type="PANTHER" id="PTHR45947:SF3">
    <property type="entry name" value="SULFOQUINOVOSYL TRANSFERASE SQD2"/>
    <property type="match status" value="1"/>
</dbReference>
<comment type="caution">
    <text evidence="3">The sequence shown here is derived from an EMBL/GenBank/DDBJ whole genome shotgun (WGS) entry which is preliminary data.</text>
</comment>
<evidence type="ECO:0000313" key="4">
    <source>
        <dbReference type="Proteomes" id="UP000607197"/>
    </source>
</evidence>
<dbReference type="GO" id="GO:0016757">
    <property type="term" value="F:glycosyltransferase activity"/>
    <property type="evidence" value="ECO:0007669"/>
    <property type="project" value="InterPro"/>
</dbReference>
<evidence type="ECO:0000259" key="2">
    <source>
        <dbReference type="Pfam" id="PF13439"/>
    </source>
</evidence>
<dbReference type="PANTHER" id="PTHR45947">
    <property type="entry name" value="SULFOQUINOVOSYL TRANSFERASE SQD2"/>
    <property type="match status" value="1"/>
</dbReference>
<reference evidence="3" key="2">
    <citation type="submission" date="2020-09" db="EMBL/GenBank/DDBJ databases">
        <authorList>
            <person name="Sun Q."/>
            <person name="Ohkuma M."/>
        </authorList>
    </citation>
    <scope>NUCLEOTIDE SEQUENCE</scope>
    <source>
        <strain evidence="3">JCM 19596</strain>
    </source>
</reference>
<reference evidence="3" key="1">
    <citation type="journal article" date="2014" name="Int. J. Syst. Evol. Microbiol.">
        <title>Complete genome sequence of Corynebacterium casei LMG S-19264T (=DSM 44701T), isolated from a smear-ripened cheese.</title>
        <authorList>
            <consortium name="US DOE Joint Genome Institute (JGI-PGF)"/>
            <person name="Walter F."/>
            <person name="Albersmeier A."/>
            <person name="Kalinowski J."/>
            <person name="Ruckert C."/>
        </authorList>
    </citation>
    <scope>NUCLEOTIDE SEQUENCE</scope>
    <source>
        <strain evidence="3">JCM 19596</strain>
    </source>
</reference>
<feature type="domain" description="Glycosyl transferase family 1" evidence="1">
    <location>
        <begin position="155"/>
        <end position="309"/>
    </location>
</feature>
<dbReference type="SUPFAM" id="SSF53756">
    <property type="entry name" value="UDP-Glycosyltransferase/glycogen phosphorylase"/>
    <property type="match status" value="1"/>
</dbReference>
<dbReference type="CDD" id="cd03801">
    <property type="entry name" value="GT4_PimA-like"/>
    <property type="match status" value="1"/>
</dbReference>
<protein>
    <submittedName>
        <fullName evidence="3">Glycosyl transferase family 1</fullName>
    </submittedName>
</protein>